<gene>
    <name evidence="1" type="ORF">PORY_000310</name>
</gene>
<proteinExistence type="predicted"/>
<dbReference type="EMBL" id="JABTEG010000001">
    <property type="protein sequence ID" value="KAG4306322.1"/>
    <property type="molecule type" value="Genomic_DNA"/>
</dbReference>
<evidence type="ECO:0000313" key="1">
    <source>
        <dbReference type="EMBL" id="KAG4306322.1"/>
    </source>
</evidence>
<comment type="caution">
    <text evidence="1">The sequence shown here is derived from an EMBL/GenBank/DDBJ whole genome shotgun (WGS) entry which is preliminary data.</text>
</comment>
<dbReference type="Proteomes" id="UP000768646">
    <property type="component" value="Unassembled WGS sequence"/>
</dbReference>
<reference evidence="1 2" key="1">
    <citation type="journal article" date="2021" name="Commun. Biol.">
        <title>Genomic insights into the host specific adaptation of the Pneumocystis genus.</title>
        <authorList>
            <person name="Cisse O.H."/>
            <person name="Ma L."/>
            <person name="Dekker J.P."/>
            <person name="Khil P.P."/>
            <person name="Youn J.-H."/>
            <person name="Brenchley J.M."/>
            <person name="Blair R."/>
            <person name="Pahar B."/>
            <person name="Chabe M."/>
            <person name="Van Rompay K.K.A."/>
            <person name="Keesler R."/>
            <person name="Sukura A."/>
            <person name="Hirsch V."/>
            <person name="Kutty G."/>
            <person name="Liu Y."/>
            <person name="Peng L."/>
            <person name="Chen J."/>
            <person name="Song J."/>
            <person name="Weissenbacher-Lang C."/>
            <person name="Xu J."/>
            <person name="Upham N.S."/>
            <person name="Stajich J.E."/>
            <person name="Cuomo C.A."/>
            <person name="Cushion M.T."/>
            <person name="Kovacs J.A."/>
        </authorList>
    </citation>
    <scope>NUCLEOTIDE SEQUENCE [LARGE SCALE GENOMIC DNA]</scope>
    <source>
        <strain evidence="1 2">RABM</strain>
    </source>
</reference>
<evidence type="ECO:0000313" key="2">
    <source>
        <dbReference type="Proteomes" id="UP000768646"/>
    </source>
</evidence>
<name>A0ACB7CGK0_9ASCO</name>
<protein>
    <submittedName>
        <fullName evidence="1">Uncharacterized protein</fullName>
    </submittedName>
</protein>
<organism evidence="1 2">
    <name type="scientific">Pneumocystis oryctolagi</name>
    <dbReference type="NCBI Taxonomy" id="42067"/>
    <lineage>
        <taxon>Eukaryota</taxon>
        <taxon>Fungi</taxon>
        <taxon>Dikarya</taxon>
        <taxon>Ascomycota</taxon>
        <taxon>Taphrinomycotina</taxon>
        <taxon>Pneumocystomycetes</taxon>
        <taxon>Pneumocystaceae</taxon>
        <taxon>Pneumocystis</taxon>
    </lineage>
</organism>
<feature type="non-terminal residue" evidence="1">
    <location>
        <position position="212"/>
    </location>
</feature>
<sequence>MSLKKLSGEASKKSILELTYKFDDTLGQWVNGTCDQTESYKNNMEIDDKYLLERSNEYGQNKANDLILNKTFSNILEDESNKKIESDLSNFKQNDTNTPSLLPLNIPNDFSKESNLKDVSFSKTKSIVNVKGLKSIFAAKETSDFQDMQDNSFYFFRNDSDLEDKNIFHYKKKSVDINNDFESNNKCFMDIGSLKFPLFFPHFDNKELYALS</sequence>
<keyword evidence="2" id="KW-1185">Reference proteome</keyword>
<accession>A0ACB7CGK0</accession>